<protein>
    <submittedName>
        <fullName evidence="1">Uncharacterized protein</fullName>
    </submittedName>
</protein>
<reference evidence="1" key="1">
    <citation type="submission" date="2021-05" db="EMBL/GenBank/DDBJ databases">
        <authorList>
            <person name="Pietrasiak N."/>
            <person name="Ward R."/>
            <person name="Stajich J.E."/>
            <person name="Kurbessoian T."/>
        </authorList>
    </citation>
    <scope>NUCLEOTIDE SEQUENCE</scope>
    <source>
        <strain evidence="1">CPER-KK1</strain>
    </source>
</reference>
<evidence type="ECO:0000313" key="1">
    <source>
        <dbReference type="EMBL" id="MBW4544380.1"/>
    </source>
</evidence>
<dbReference type="AlphaFoldDB" id="A0A951U909"/>
<sequence length="117" mass="13288">MTQFPDDEKQWQEFLRQHRSTPPPAKADLEEQLMNAVEKSQSPVSRRLWTVPPVIAAGLLMAWSGYRTLIPFPELSNSASLEAFLENNWEGVVGETSTYSQSNNTQTDWMLYAKTAP</sequence>
<dbReference type="EMBL" id="JAHHIF010000008">
    <property type="protein sequence ID" value="MBW4544380.1"/>
    <property type="molecule type" value="Genomic_DNA"/>
</dbReference>
<dbReference type="Proteomes" id="UP000753908">
    <property type="component" value="Unassembled WGS sequence"/>
</dbReference>
<evidence type="ECO:0000313" key="2">
    <source>
        <dbReference type="Proteomes" id="UP000753908"/>
    </source>
</evidence>
<accession>A0A951U909</accession>
<reference evidence="1" key="2">
    <citation type="journal article" date="2022" name="Microbiol. Resour. Announc.">
        <title>Metagenome Sequencing to Explore Phylogenomics of Terrestrial Cyanobacteria.</title>
        <authorList>
            <person name="Ward R.D."/>
            <person name="Stajich J.E."/>
            <person name="Johansen J.R."/>
            <person name="Huntemann M."/>
            <person name="Clum A."/>
            <person name="Foster B."/>
            <person name="Foster B."/>
            <person name="Roux S."/>
            <person name="Palaniappan K."/>
            <person name="Varghese N."/>
            <person name="Mukherjee S."/>
            <person name="Reddy T.B.K."/>
            <person name="Daum C."/>
            <person name="Copeland A."/>
            <person name="Chen I.A."/>
            <person name="Ivanova N.N."/>
            <person name="Kyrpides N.C."/>
            <person name="Shapiro N."/>
            <person name="Eloe-Fadrosh E.A."/>
            <person name="Pietrasiak N."/>
        </authorList>
    </citation>
    <scope>NUCLEOTIDE SEQUENCE</scope>
    <source>
        <strain evidence="1">CPER-KK1</strain>
    </source>
</reference>
<comment type="caution">
    <text evidence="1">The sequence shown here is derived from an EMBL/GenBank/DDBJ whole genome shotgun (WGS) entry which is preliminary data.</text>
</comment>
<proteinExistence type="predicted"/>
<organism evidence="1 2">
    <name type="scientific">Symplocastrum torsivum CPER-KK1</name>
    <dbReference type="NCBI Taxonomy" id="450513"/>
    <lineage>
        <taxon>Bacteria</taxon>
        <taxon>Bacillati</taxon>
        <taxon>Cyanobacteriota</taxon>
        <taxon>Cyanophyceae</taxon>
        <taxon>Oscillatoriophycideae</taxon>
        <taxon>Oscillatoriales</taxon>
        <taxon>Microcoleaceae</taxon>
        <taxon>Symplocastrum</taxon>
    </lineage>
</organism>
<gene>
    <name evidence="1" type="ORF">KME25_08055</name>
</gene>
<name>A0A951U909_9CYAN</name>